<name>A0A8J7G6V0_9ACTN</name>
<organism evidence="2 3">
    <name type="scientific">Longispora fulva</name>
    <dbReference type="NCBI Taxonomy" id="619741"/>
    <lineage>
        <taxon>Bacteria</taxon>
        <taxon>Bacillati</taxon>
        <taxon>Actinomycetota</taxon>
        <taxon>Actinomycetes</taxon>
        <taxon>Micromonosporales</taxon>
        <taxon>Micromonosporaceae</taxon>
        <taxon>Longispora</taxon>
    </lineage>
</organism>
<accession>A0A8J7G6V0</accession>
<dbReference type="AlphaFoldDB" id="A0A8J7G6V0"/>
<evidence type="ECO:0000256" key="1">
    <source>
        <dbReference type="SAM" id="SignalP"/>
    </source>
</evidence>
<keyword evidence="1" id="KW-0732">Signal</keyword>
<proteinExistence type="predicted"/>
<evidence type="ECO:0000313" key="3">
    <source>
        <dbReference type="Proteomes" id="UP000622552"/>
    </source>
</evidence>
<comment type="caution">
    <text evidence="2">The sequence shown here is derived from an EMBL/GenBank/DDBJ whole genome shotgun (WGS) entry which is preliminary data.</text>
</comment>
<feature type="signal peptide" evidence="1">
    <location>
        <begin position="1"/>
        <end position="32"/>
    </location>
</feature>
<evidence type="ECO:0000313" key="2">
    <source>
        <dbReference type="EMBL" id="MBG6134015.1"/>
    </source>
</evidence>
<sequence>MNGWIRTAVRATMVVACALTVASVTGTASAQAATAAPTSSTAAGNAVLVKEVRNANGVLDIYKVTNTGLRLDSSSGCAGGSLHVCLNIAGHGLYVDVMENYTTFPSAGTVNMRISGPNGFMTESGNFPEYGGDYVFHWLPHRNVTGGYYCATSFTYTTSQAACGTVHS</sequence>
<reference evidence="2" key="1">
    <citation type="submission" date="2020-11" db="EMBL/GenBank/DDBJ databases">
        <title>Sequencing the genomes of 1000 actinobacteria strains.</title>
        <authorList>
            <person name="Klenk H.-P."/>
        </authorList>
    </citation>
    <scope>NUCLEOTIDE SEQUENCE</scope>
    <source>
        <strain evidence="2">DSM 45356</strain>
    </source>
</reference>
<feature type="chain" id="PRO_5035309370" description="Secreted protein" evidence="1">
    <location>
        <begin position="33"/>
        <end position="168"/>
    </location>
</feature>
<protein>
    <recommendedName>
        <fullName evidence="4">Secreted protein</fullName>
    </recommendedName>
</protein>
<dbReference type="RefSeq" id="WP_197001304.1">
    <property type="nucleotide sequence ID" value="NZ_BONS01000042.1"/>
</dbReference>
<keyword evidence="3" id="KW-1185">Reference proteome</keyword>
<evidence type="ECO:0008006" key="4">
    <source>
        <dbReference type="Google" id="ProtNLM"/>
    </source>
</evidence>
<dbReference type="EMBL" id="JADOUF010000001">
    <property type="protein sequence ID" value="MBG6134015.1"/>
    <property type="molecule type" value="Genomic_DNA"/>
</dbReference>
<gene>
    <name evidence="2" type="ORF">IW245_000209</name>
</gene>
<dbReference type="Proteomes" id="UP000622552">
    <property type="component" value="Unassembled WGS sequence"/>
</dbReference>